<evidence type="ECO:0000256" key="7">
    <source>
        <dbReference type="ARBA" id="ARBA00023136"/>
    </source>
</evidence>
<feature type="transmembrane region" description="Helical" evidence="11">
    <location>
        <begin position="275"/>
        <end position="293"/>
    </location>
</feature>
<organism evidence="12">
    <name type="scientific">Diabrotica virgifera virgifera</name>
    <name type="common">western corn rootworm</name>
    <dbReference type="NCBI Taxonomy" id="50390"/>
    <lineage>
        <taxon>Eukaryota</taxon>
        <taxon>Metazoa</taxon>
        <taxon>Ecdysozoa</taxon>
        <taxon>Arthropoda</taxon>
        <taxon>Hexapoda</taxon>
        <taxon>Insecta</taxon>
        <taxon>Pterygota</taxon>
        <taxon>Neoptera</taxon>
        <taxon>Endopterygota</taxon>
        <taxon>Coleoptera</taxon>
        <taxon>Polyphaga</taxon>
        <taxon>Cucujiformia</taxon>
        <taxon>Chrysomeloidea</taxon>
        <taxon>Chrysomelidae</taxon>
        <taxon>Galerucinae</taxon>
        <taxon>Diabroticina</taxon>
        <taxon>Diabroticites</taxon>
        <taxon>Diabrotica</taxon>
    </lineage>
</organism>
<reference evidence="12" key="1">
    <citation type="submission" date="2025-08" db="UniProtKB">
        <authorList>
            <consortium name="RefSeq"/>
        </authorList>
    </citation>
    <scope>IDENTIFICATION</scope>
    <source>
        <tissue evidence="12">Whole insect</tissue>
    </source>
</reference>
<name>A0A6P7GF25_DIAVI</name>
<dbReference type="PROSITE" id="PS00610">
    <property type="entry name" value="NA_NEUROTRAN_SYMP_1"/>
    <property type="match status" value="1"/>
</dbReference>
<evidence type="ECO:0000256" key="10">
    <source>
        <dbReference type="RuleBase" id="RU003732"/>
    </source>
</evidence>
<evidence type="ECO:0000256" key="11">
    <source>
        <dbReference type="SAM" id="Phobius"/>
    </source>
</evidence>
<feature type="non-terminal residue" evidence="12">
    <location>
        <position position="570"/>
    </location>
</feature>
<feature type="binding site" evidence="8">
    <location>
        <position position="281"/>
    </location>
    <ligand>
        <name>Na(+)</name>
        <dbReference type="ChEBI" id="CHEBI:29101"/>
        <label>1</label>
    </ligand>
</feature>
<dbReference type="PROSITE" id="PS00754">
    <property type="entry name" value="NA_NEUROTRAN_SYMP_2"/>
    <property type="match status" value="1"/>
</dbReference>
<comment type="similarity">
    <text evidence="2 10">Belongs to the sodium:neurotransmitter symporter (SNF) (TC 2.A.22) family.</text>
</comment>
<evidence type="ECO:0000256" key="5">
    <source>
        <dbReference type="ARBA" id="ARBA00022847"/>
    </source>
</evidence>
<evidence type="ECO:0000313" key="12">
    <source>
        <dbReference type="RefSeq" id="XP_028143598.1"/>
    </source>
</evidence>
<comment type="subcellular location">
    <subcellularLocation>
        <location evidence="1">Membrane</location>
        <topology evidence="1">Multi-pass membrane protein</topology>
    </subcellularLocation>
</comment>
<dbReference type="GO" id="GO:0046872">
    <property type="term" value="F:metal ion binding"/>
    <property type="evidence" value="ECO:0007669"/>
    <property type="project" value="UniProtKB-KW"/>
</dbReference>
<evidence type="ECO:0000256" key="1">
    <source>
        <dbReference type="ARBA" id="ARBA00004141"/>
    </source>
</evidence>
<keyword evidence="5 10" id="KW-0769">Symport</keyword>
<keyword evidence="4 10" id="KW-0812">Transmembrane</keyword>
<dbReference type="PRINTS" id="PR00176">
    <property type="entry name" value="NANEUSMPORT"/>
</dbReference>
<accession>A0A6P7GF25</accession>
<keyword evidence="3 10" id="KW-0813">Transport</keyword>
<feature type="transmembrane region" description="Helical" evidence="11">
    <location>
        <begin position="477"/>
        <end position="498"/>
    </location>
</feature>
<feature type="binding site" evidence="8">
    <location>
        <position position="288"/>
    </location>
    <ligand>
        <name>Na(+)</name>
        <dbReference type="ChEBI" id="CHEBI:29101"/>
        <label>1</label>
    </ligand>
</feature>
<dbReference type="PANTHER" id="PTHR11616">
    <property type="entry name" value="SODIUM/CHLORIDE DEPENDENT TRANSPORTER"/>
    <property type="match status" value="1"/>
</dbReference>
<keyword evidence="6 11" id="KW-1133">Transmembrane helix</keyword>
<feature type="transmembrane region" description="Helical" evidence="11">
    <location>
        <begin position="450"/>
        <end position="468"/>
    </location>
</feature>
<evidence type="ECO:0000256" key="6">
    <source>
        <dbReference type="ARBA" id="ARBA00022989"/>
    </source>
</evidence>
<dbReference type="AlphaFoldDB" id="A0A6P7GF25"/>
<evidence type="ECO:0000256" key="3">
    <source>
        <dbReference type="ARBA" id="ARBA00022448"/>
    </source>
</evidence>
<protein>
    <recommendedName>
        <fullName evidence="10">Transporter</fullName>
    </recommendedName>
</protein>
<dbReference type="PROSITE" id="PS50267">
    <property type="entry name" value="NA_NEUROTRAN_SYMP_3"/>
    <property type="match status" value="2"/>
</dbReference>
<dbReference type="InterPro" id="IPR000175">
    <property type="entry name" value="Na/ntran_symport"/>
</dbReference>
<evidence type="ECO:0000256" key="9">
    <source>
        <dbReference type="PIRSR" id="PIRSR600175-2"/>
    </source>
</evidence>
<sequence>MCKKCKRNLVNGIKCSNCDNYFHVGCAKSSNFVTFLNDDEITCCVSTQPSTESDQAFFDAMETTDKKVCTIKLNPLSALSNFTIYTRVAFIEFWQPGKEHIAYYQIAFRNFTIPDSDFIIHNDTTERLTWRALDKDETQFNKLKIYRIEVSKNTNFFVEFVDANDTLETLDRLQKHHQGKQTSQEGKTMVLTDTPLKDEMVKEFQRSRKKAKAVKKKIIKDKKDAEKDLHVQLEEDEHESFVLSTSSSQAADVDPDSITGGPDDNRETWGSNTDFLLSIIGFAVDLANVWRFPYLCYRNGGGAFLIPYSLMLVFGAVPLFYMELILGQFYRQGPVSLWRICPLFKGVGFCAVLVSFYVSFYYNVILAWALYFIGSSITSDLPWLHCNNTWNTEKCWDSMNSNNSFSQNLLRFGNGSTRTNKHTPASEFFNRAVLEMQWSDGLHEMGSPKWQLVLCLMFIYFLLYISLFKGVKSTGKVVWVTATMPYVVLTILLIRGLMLPGALKGISYYLQPELSKLSKTQVSGKVVWVTATMPYVVLTILLIRGLMLPGALKGISYYLQPELSKLSKTQ</sequence>
<gene>
    <name evidence="12" type="primary">LOC114337380</name>
</gene>
<dbReference type="PANTHER" id="PTHR11616:SF38">
    <property type="entry name" value="SODIUM-DEPENDENT DOPAMINE TRANSPORTER"/>
    <property type="match status" value="1"/>
</dbReference>
<dbReference type="InterPro" id="IPR037272">
    <property type="entry name" value="SNS_sf"/>
</dbReference>
<keyword evidence="8" id="KW-0479">Metal-binding</keyword>
<keyword evidence="7 11" id="KW-0472">Membrane</keyword>
<proteinExistence type="inferred from homology"/>
<dbReference type="Pfam" id="PF00209">
    <property type="entry name" value="SNF"/>
    <property type="match status" value="1"/>
</dbReference>
<dbReference type="GO" id="GO:0015293">
    <property type="term" value="F:symporter activity"/>
    <property type="evidence" value="ECO:0007669"/>
    <property type="project" value="UniProtKB-KW"/>
</dbReference>
<feature type="binding site" evidence="8">
    <location>
        <position position="284"/>
    </location>
    <ligand>
        <name>Na(+)</name>
        <dbReference type="ChEBI" id="CHEBI:29101"/>
        <label>1</label>
    </ligand>
</feature>
<keyword evidence="9" id="KW-1015">Disulfide bond</keyword>
<evidence type="ECO:0000256" key="4">
    <source>
        <dbReference type="ARBA" id="ARBA00022692"/>
    </source>
</evidence>
<dbReference type="GO" id="GO:0005886">
    <property type="term" value="C:plasma membrane"/>
    <property type="evidence" value="ECO:0007669"/>
    <property type="project" value="TreeGrafter"/>
</dbReference>
<dbReference type="SUPFAM" id="SSF161070">
    <property type="entry name" value="SNF-like"/>
    <property type="match status" value="2"/>
</dbReference>
<feature type="transmembrane region" description="Helical" evidence="11">
    <location>
        <begin position="305"/>
        <end position="326"/>
    </location>
</feature>
<feature type="transmembrane region" description="Helical" evidence="11">
    <location>
        <begin position="347"/>
        <end position="373"/>
    </location>
</feature>
<feature type="transmembrane region" description="Helical" evidence="11">
    <location>
        <begin position="526"/>
        <end position="547"/>
    </location>
</feature>
<keyword evidence="8" id="KW-0915">Sodium</keyword>
<evidence type="ECO:0000256" key="2">
    <source>
        <dbReference type="ARBA" id="ARBA00006459"/>
    </source>
</evidence>
<dbReference type="InParanoid" id="A0A6P7GF25"/>
<evidence type="ECO:0000256" key="8">
    <source>
        <dbReference type="PIRSR" id="PIRSR600175-1"/>
    </source>
</evidence>
<feature type="disulfide bond" evidence="9">
    <location>
        <begin position="386"/>
        <end position="395"/>
    </location>
</feature>
<dbReference type="GO" id="GO:0035725">
    <property type="term" value="P:sodium ion transmembrane transport"/>
    <property type="evidence" value="ECO:0007669"/>
    <property type="project" value="TreeGrafter"/>
</dbReference>
<feature type="binding site" evidence="8">
    <location>
        <position position="283"/>
    </location>
    <ligand>
        <name>Na(+)</name>
        <dbReference type="ChEBI" id="CHEBI:29101"/>
        <label>1</label>
    </ligand>
</feature>
<dbReference type="RefSeq" id="XP_028143598.1">
    <property type="nucleotide sequence ID" value="XM_028287797.1"/>
</dbReference>
<dbReference type="GO" id="GO:0006865">
    <property type="term" value="P:amino acid transport"/>
    <property type="evidence" value="ECO:0007669"/>
    <property type="project" value="TreeGrafter"/>
</dbReference>